<dbReference type="eggNOG" id="COG3291">
    <property type="taxonomic scope" value="Bacteria"/>
</dbReference>
<organism evidence="3 4">
    <name type="scientific">Owenweeksia hongkongensis (strain DSM 17368 / CIP 108786 / JCM 12287 / NRRL B-23963 / UST20020801)</name>
    <dbReference type="NCBI Taxonomy" id="926562"/>
    <lineage>
        <taxon>Bacteria</taxon>
        <taxon>Pseudomonadati</taxon>
        <taxon>Bacteroidota</taxon>
        <taxon>Flavobacteriia</taxon>
        <taxon>Flavobacteriales</taxon>
        <taxon>Owenweeksiaceae</taxon>
        <taxon>Owenweeksia</taxon>
    </lineage>
</organism>
<name>G8R0D5_OWEHD</name>
<dbReference type="Proteomes" id="UP000005631">
    <property type="component" value="Chromosome"/>
</dbReference>
<dbReference type="AlphaFoldDB" id="G8R0D5"/>
<dbReference type="InterPro" id="IPR026444">
    <property type="entry name" value="Secre_tail"/>
</dbReference>
<feature type="domain" description="PKD" evidence="2">
    <location>
        <begin position="560"/>
        <end position="614"/>
    </location>
</feature>
<evidence type="ECO:0000256" key="1">
    <source>
        <dbReference type="ARBA" id="ARBA00022729"/>
    </source>
</evidence>
<keyword evidence="1" id="KW-0732">Signal</keyword>
<accession>G8R0D5</accession>
<dbReference type="RefSeq" id="WP_014200956.1">
    <property type="nucleotide sequence ID" value="NC_016599.1"/>
</dbReference>
<evidence type="ECO:0000313" key="3">
    <source>
        <dbReference type="EMBL" id="AEV31595.1"/>
    </source>
</evidence>
<proteinExistence type="predicted"/>
<feature type="domain" description="PKD" evidence="2">
    <location>
        <begin position="491"/>
        <end position="554"/>
    </location>
</feature>
<dbReference type="CDD" id="cd00146">
    <property type="entry name" value="PKD"/>
    <property type="match status" value="3"/>
</dbReference>
<keyword evidence="4" id="KW-1185">Reference proteome</keyword>
<dbReference type="HOGENOM" id="CLU_379398_0_0_10"/>
<dbReference type="KEGG" id="oho:Oweho_0579"/>
<evidence type="ECO:0000313" key="4">
    <source>
        <dbReference type="Proteomes" id="UP000005631"/>
    </source>
</evidence>
<dbReference type="OrthoDB" id="7443339at2"/>
<evidence type="ECO:0000259" key="2">
    <source>
        <dbReference type="PROSITE" id="PS50093"/>
    </source>
</evidence>
<gene>
    <name evidence="3" type="ordered locus">Oweho_0579</name>
</gene>
<dbReference type="SUPFAM" id="SSF49299">
    <property type="entry name" value="PKD domain"/>
    <property type="match status" value="3"/>
</dbReference>
<dbReference type="Pfam" id="PF18911">
    <property type="entry name" value="PKD_4"/>
    <property type="match status" value="3"/>
</dbReference>
<dbReference type="SMART" id="SM00089">
    <property type="entry name" value="PKD"/>
    <property type="match status" value="3"/>
</dbReference>
<sequence length="730" mass="77909">MKKIITILAILFFSSTIYAGHEIGAIIITYKPVAGQPLQYEVTIKALYEGGVSAITPPSSTTLNIDGSCFTNFTQNFPRVGVTTGSVVPVLGADYCNPAGSAIFFQGIAEYKGTVTLPAHCADIIFHISAGFGRFNFATNIQGNFDTPYFYAKLNTMVGSNNSPQVPDLDFMQIACLNKSVSLFGYTDTDGDSLFFQPTTPQKKSGTSISNFSWATGYSQNTPLGTSSSYSLNSSTGAAQVSISNVGQYIIPIKYKEYRYDPTVSASVLIGEGIFNLSVSSTNACSAVNSISIQHESIPNSDSIQCGSNKIRFIGSRQLSRGSLSISGSDIEVSSVKQGSLAISSAILIQDSIVEVTLAQAAPLGDTLSLVAKVGTDGNVIISRCGTELTAYDDTLTYYTKGGVLPSAIANVSNQFLNTQYNSGSSVGDSLWWDFGDGNGSSSQSGNHNYNTAGTYTVKLISFGDCGITDTSTIVIQVCDSISANFNYTQAGDTVSFYSLSSAGVSNYFWDFGDGQTSTGDSTSHVYSTGGTYTAVLTVTNVCGDTVVFSMTVETCLPPLASWTYTVISTTSAGMTVDFDGTASTNAASYIWDFGDGTTDNSTLTPRHIYQTPGLHYYVKLTVDNTCQQSSEKGFKLNEIGIDELGVEPRFEVYPNPVGDVVNISLSENIGLKNISVYDLNGKKLNSEKVLKSSRGETIKFSTQHLNAGSYLLELESDKGETYRKVIVKK</sequence>
<dbReference type="EMBL" id="CP003156">
    <property type="protein sequence ID" value="AEV31595.1"/>
    <property type="molecule type" value="Genomic_DNA"/>
</dbReference>
<dbReference type="Gene3D" id="2.60.40.10">
    <property type="entry name" value="Immunoglobulins"/>
    <property type="match status" value="3"/>
</dbReference>
<dbReference type="InterPro" id="IPR035986">
    <property type="entry name" value="PKD_dom_sf"/>
</dbReference>
<dbReference type="PROSITE" id="PS50093">
    <property type="entry name" value="PKD"/>
    <property type="match status" value="3"/>
</dbReference>
<reference evidence="3 4" key="1">
    <citation type="journal article" date="2012" name="Stand. Genomic Sci.">
        <title>Genome sequence of the orange-pigmented seawater bacterium Owenweeksia hongkongensis type strain (UST20020801(T)).</title>
        <authorList>
            <person name="Riedel T."/>
            <person name="Held B."/>
            <person name="Nolan M."/>
            <person name="Lucas S."/>
            <person name="Lapidus A."/>
            <person name="Tice H."/>
            <person name="Del Rio T.G."/>
            <person name="Cheng J.F."/>
            <person name="Han C."/>
            <person name="Tapia R."/>
            <person name="Goodwin L.A."/>
            <person name="Pitluck S."/>
            <person name="Liolios K."/>
            <person name="Mavromatis K."/>
            <person name="Pagani I."/>
            <person name="Ivanova N."/>
            <person name="Mikhailova N."/>
            <person name="Pati A."/>
            <person name="Chen A."/>
            <person name="Palaniappan K."/>
            <person name="Rohde M."/>
            <person name="Tindall B.J."/>
            <person name="Detter J.C."/>
            <person name="Goker M."/>
            <person name="Woyke T."/>
            <person name="Bristow J."/>
            <person name="Eisen J.A."/>
            <person name="Markowitz V."/>
            <person name="Hugenholtz P."/>
            <person name="Klenk H.P."/>
            <person name="Kyrpides N.C."/>
        </authorList>
    </citation>
    <scope>NUCLEOTIDE SEQUENCE</scope>
    <source>
        <strain evidence="4">DSM 17368 / JCM 12287 / NRRL B-23963</strain>
    </source>
</reference>
<feature type="domain" description="PKD" evidence="2">
    <location>
        <begin position="433"/>
        <end position="478"/>
    </location>
</feature>
<dbReference type="Pfam" id="PF18962">
    <property type="entry name" value="Por_Secre_tail"/>
    <property type="match status" value="1"/>
</dbReference>
<protein>
    <submittedName>
        <fullName evidence="3">PDK repeat-containing protein</fullName>
    </submittedName>
</protein>
<dbReference type="InterPro" id="IPR013783">
    <property type="entry name" value="Ig-like_fold"/>
</dbReference>
<dbReference type="NCBIfam" id="TIGR04183">
    <property type="entry name" value="Por_Secre_tail"/>
    <property type="match status" value="1"/>
</dbReference>
<dbReference type="InterPro" id="IPR000601">
    <property type="entry name" value="PKD_dom"/>
</dbReference>
<dbReference type="InterPro" id="IPR022409">
    <property type="entry name" value="PKD/Chitinase_dom"/>
</dbReference>
<dbReference type="STRING" id="926562.Oweho_0579"/>